<dbReference type="AlphaFoldDB" id="A0A544T303"/>
<feature type="transmembrane region" description="Helical" evidence="1">
    <location>
        <begin position="302"/>
        <end position="321"/>
    </location>
</feature>
<keyword evidence="1" id="KW-1133">Transmembrane helix</keyword>
<comment type="caution">
    <text evidence="2">The sequence shown here is derived from an EMBL/GenBank/DDBJ whole genome shotgun (WGS) entry which is preliminary data.</text>
</comment>
<feature type="transmembrane region" description="Helical" evidence="1">
    <location>
        <begin position="264"/>
        <end position="281"/>
    </location>
</feature>
<feature type="transmembrane region" description="Helical" evidence="1">
    <location>
        <begin position="48"/>
        <end position="68"/>
    </location>
</feature>
<feature type="transmembrane region" description="Helical" evidence="1">
    <location>
        <begin position="159"/>
        <end position="183"/>
    </location>
</feature>
<feature type="transmembrane region" description="Helical" evidence="1">
    <location>
        <begin position="119"/>
        <end position="138"/>
    </location>
</feature>
<sequence length="446" mass="50115">MLRFTLIMIMCFLYMIDSYSSYKVISLLFLLVTVAVYIVVVLTTEKKMRTFTIVLIITGMVIHLINGNRGLELFEGISQNLPLLAVLILAPLISIPLKWEGIIDPVVMSFTSNIDDERKNFYGVSSFMLLMAPILNMGSLRMVHGLVENIGIQPKTLSSAYYTGFTSTIVWSPFFASVGLIIYLLDISYMSYILVGVLFAFIQVIVATLLLRPNAVALIKTNRLPGKENADKSHYKYIFYLLIFFLGLLLLLIGMEAILQKPMLLLVSFICIIVPLVWVLLRNKWSVVKNECITFKSNLLQGYRMEITLFLSAGLFGNAIADTPLVNVLGEVIEWSIQESLAILFLFVLIFVVTMSMIGVHQIISIPMILTTLIGSGVDYNPITIAFMCIFSWMLSASISPMNALNIIISQNVKAHGITVAYKWNGIYFLVVTCIAFVYIYIIDFI</sequence>
<evidence type="ECO:0000256" key="1">
    <source>
        <dbReference type="SAM" id="Phobius"/>
    </source>
</evidence>
<protein>
    <recommendedName>
        <fullName evidence="4">TRAP transporter large permease subunit</fullName>
    </recommendedName>
</protein>
<feature type="transmembrane region" description="Helical" evidence="1">
    <location>
        <begin position="341"/>
        <end position="364"/>
    </location>
</feature>
<feature type="transmembrane region" description="Helical" evidence="1">
    <location>
        <begin position="385"/>
        <end position="409"/>
    </location>
</feature>
<name>A0A544T303_9BACI</name>
<feature type="transmembrane region" description="Helical" evidence="1">
    <location>
        <begin position="80"/>
        <end position="99"/>
    </location>
</feature>
<feature type="transmembrane region" description="Helical" evidence="1">
    <location>
        <begin position="421"/>
        <end position="442"/>
    </location>
</feature>
<dbReference type="EMBL" id="VDGH01000008">
    <property type="protein sequence ID" value="TQR11839.1"/>
    <property type="molecule type" value="Genomic_DNA"/>
</dbReference>
<keyword evidence="1" id="KW-0812">Transmembrane</keyword>
<accession>A0A544T303</accession>
<feature type="transmembrane region" description="Helical" evidence="1">
    <location>
        <begin position="21"/>
        <end position="42"/>
    </location>
</feature>
<feature type="transmembrane region" description="Helical" evidence="1">
    <location>
        <begin position="189"/>
        <end position="211"/>
    </location>
</feature>
<keyword evidence="3" id="KW-1185">Reference proteome</keyword>
<dbReference type="Proteomes" id="UP000317316">
    <property type="component" value="Unassembled WGS sequence"/>
</dbReference>
<evidence type="ECO:0008006" key="4">
    <source>
        <dbReference type="Google" id="ProtNLM"/>
    </source>
</evidence>
<organism evidence="2 3">
    <name type="scientific">Psychrobacillus lasiicapitis</name>
    <dbReference type="NCBI Taxonomy" id="1636719"/>
    <lineage>
        <taxon>Bacteria</taxon>
        <taxon>Bacillati</taxon>
        <taxon>Bacillota</taxon>
        <taxon>Bacilli</taxon>
        <taxon>Bacillales</taxon>
        <taxon>Bacillaceae</taxon>
        <taxon>Psychrobacillus</taxon>
    </lineage>
</organism>
<dbReference type="RefSeq" id="WP_142539623.1">
    <property type="nucleotide sequence ID" value="NZ_BMIE01000001.1"/>
</dbReference>
<dbReference type="OrthoDB" id="3171527at2"/>
<proteinExistence type="predicted"/>
<feature type="transmembrane region" description="Helical" evidence="1">
    <location>
        <begin position="237"/>
        <end position="258"/>
    </location>
</feature>
<evidence type="ECO:0000313" key="2">
    <source>
        <dbReference type="EMBL" id="TQR11839.1"/>
    </source>
</evidence>
<keyword evidence="1" id="KW-0472">Membrane</keyword>
<gene>
    <name evidence="2" type="ORF">FG382_14605</name>
</gene>
<evidence type="ECO:0000313" key="3">
    <source>
        <dbReference type="Proteomes" id="UP000317316"/>
    </source>
</evidence>
<reference evidence="2 3" key="1">
    <citation type="submission" date="2019-05" db="EMBL/GenBank/DDBJ databases">
        <title>Psychrobacillus vulpis sp. nov., a new species isolated from feces of a red fox that inhabits in The Tablas de Daimiel Natural Park, Albacete, Spain.</title>
        <authorList>
            <person name="Rodriguez M."/>
            <person name="Reina J.C."/>
            <person name="Bejar V."/>
            <person name="Llamas I."/>
        </authorList>
    </citation>
    <scope>NUCLEOTIDE SEQUENCE [LARGE SCALE GENOMIC DNA]</scope>
    <source>
        <strain evidence="2 3">NEAU-3TGS17</strain>
    </source>
</reference>